<accession>A0ABZ0J6N1</accession>
<dbReference type="EMBL" id="CP136921">
    <property type="protein sequence ID" value="WOO32569.1"/>
    <property type="molecule type" value="Genomic_DNA"/>
</dbReference>
<protein>
    <submittedName>
        <fullName evidence="1">Uncharacterized protein</fullName>
    </submittedName>
</protein>
<gene>
    <name evidence="1" type="ORF">P4826_00030</name>
</gene>
<organism evidence="1 2">
    <name type="scientific">Diaphorobacter limosus</name>
    <dbReference type="NCBI Taxonomy" id="3036128"/>
    <lineage>
        <taxon>Bacteria</taxon>
        <taxon>Pseudomonadati</taxon>
        <taxon>Pseudomonadota</taxon>
        <taxon>Betaproteobacteria</taxon>
        <taxon>Burkholderiales</taxon>
        <taxon>Comamonadaceae</taxon>
        <taxon>Diaphorobacter</taxon>
    </lineage>
</organism>
<keyword evidence="2" id="KW-1185">Reference proteome</keyword>
<sequence length="64" mass="6947">MSKTQTQRKPTAAPAKAAPAGRVFKFSLKGIPVVNAAMEARLEAAARVPRKDRHYPMMIEAPDA</sequence>
<evidence type="ECO:0000313" key="2">
    <source>
        <dbReference type="Proteomes" id="UP001303211"/>
    </source>
</evidence>
<proteinExistence type="predicted"/>
<name>A0ABZ0J6N1_9BURK</name>
<dbReference type="Proteomes" id="UP001303211">
    <property type="component" value="Chromosome"/>
</dbReference>
<evidence type="ECO:0000313" key="1">
    <source>
        <dbReference type="EMBL" id="WOO32569.1"/>
    </source>
</evidence>
<reference evidence="1 2" key="1">
    <citation type="submission" date="2023-03" db="EMBL/GenBank/DDBJ databases">
        <title>Diaphorobacter basophil sp. nov., isolated from a sewage-treatment plant.</title>
        <authorList>
            <person name="Yang K."/>
        </authorList>
    </citation>
    <scope>NUCLEOTIDE SEQUENCE [LARGE SCALE GENOMIC DNA]</scope>
    <source>
        <strain evidence="1 2">Y-1</strain>
    </source>
</reference>
<dbReference type="RefSeq" id="WP_317702025.1">
    <property type="nucleotide sequence ID" value="NZ_CP136921.1"/>
</dbReference>